<accession>A0A0F9RW89</accession>
<dbReference type="AlphaFoldDB" id="A0A0F9RW89"/>
<proteinExistence type="predicted"/>
<reference evidence="1" key="1">
    <citation type="journal article" date="2015" name="Nature">
        <title>Complex archaea that bridge the gap between prokaryotes and eukaryotes.</title>
        <authorList>
            <person name="Spang A."/>
            <person name="Saw J.H."/>
            <person name="Jorgensen S.L."/>
            <person name="Zaremba-Niedzwiedzka K."/>
            <person name="Martijn J."/>
            <person name="Lind A.E."/>
            <person name="van Eijk R."/>
            <person name="Schleper C."/>
            <person name="Guy L."/>
            <person name="Ettema T.J."/>
        </authorList>
    </citation>
    <scope>NUCLEOTIDE SEQUENCE</scope>
</reference>
<protein>
    <submittedName>
        <fullName evidence="1">Uncharacterized protein</fullName>
    </submittedName>
</protein>
<evidence type="ECO:0000313" key="1">
    <source>
        <dbReference type="EMBL" id="KKN59074.1"/>
    </source>
</evidence>
<dbReference type="EMBL" id="LAZR01000740">
    <property type="protein sequence ID" value="KKN59074.1"/>
    <property type="molecule type" value="Genomic_DNA"/>
</dbReference>
<organism evidence="1">
    <name type="scientific">marine sediment metagenome</name>
    <dbReference type="NCBI Taxonomy" id="412755"/>
    <lineage>
        <taxon>unclassified sequences</taxon>
        <taxon>metagenomes</taxon>
        <taxon>ecological metagenomes</taxon>
    </lineage>
</organism>
<gene>
    <name evidence="1" type="ORF">LCGC14_0545540</name>
</gene>
<name>A0A0F9RW89_9ZZZZ</name>
<comment type="caution">
    <text evidence="1">The sequence shown here is derived from an EMBL/GenBank/DDBJ whole genome shotgun (WGS) entry which is preliminary data.</text>
</comment>
<sequence>MNQPLAPLLMVFDQLKDHSDEVQTGSSGEVPIEQSLAGVLAQGPPDTWEE</sequence>